<dbReference type="SFLD" id="SFLDS00003">
    <property type="entry name" value="Haloacid_Dehalogenase"/>
    <property type="match status" value="1"/>
</dbReference>
<sequence length="213" mass="24747">MNRKLDQIKLLIFDCDGVLFDSRKANFEYYNRICSLAGRPPITEEEFHFVHMHTAEESVKFLFRNFPELMDQALDIARNLSYDDFIQYMEFEPGVPDVLSEIKKKRFFTAISTNRSTTMPLLVKMFDLKKWFDLIVCALDVSKPKPHPEGVQKILDHFGVSNELAMYIGDSEVDEKVAKRAGIPLIAYKNPALNAMFHVKHFNQILNILPENR</sequence>
<proteinExistence type="inferred from homology"/>
<dbReference type="InterPro" id="IPR050155">
    <property type="entry name" value="HAD-like_hydrolase_sf"/>
</dbReference>
<dbReference type="EC" id="3.1.3.18" evidence="4"/>
<evidence type="ECO:0000313" key="5">
    <source>
        <dbReference type="EMBL" id="OCC16293.1"/>
    </source>
</evidence>
<dbReference type="Gene3D" id="3.40.50.1000">
    <property type="entry name" value="HAD superfamily/HAD-like"/>
    <property type="match status" value="1"/>
</dbReference>
<dbReference type="Gene3D" id="1.10.150.240">
    <property type="entry name" value="Putative phosphatase, domain 2"/>
    <property type="match status" value="1"/>
</dbReference>
<dbReference type="PRINTS" id="PR00413">
    <property type="entry name" value="HADHALOGNASE"/>
</dbReference>
<evidence type="ECO:0000256" key="2">
    <source>
        <dbReference type="ARBA" id="ARBA00004818"/>
    </source>
</evidence>
<dbReference type="EMBL" id="MAGO01000001">
    <property type="protein sequence ID" value="OCC16293.1"/>
    <property type="molecule type" value="Genomic_DNA"/>
</dbReference>
<dbReference type="OrthoDB" id="9793014at2"/>
<dbReference type="InterPro" id="IPR036412">
    <property type="entry name" value="HAD-like_sf"/>
</dbReference>
<evidence type="ECO:0000313" key="6">
    <source>
        <dbReference type="Proteomes" id="UP000093080"/>
    </source>
</evidence>
<organism evidence="5 6">
    <name type="scientific">Dissulfuribacter thermophilus</name>
    <dbReference type="NCBI Taxonomy" id="1156395"/>
    <lineage>
        <taxon>Bacteria</taxon>
        <taxon>Pseudomonadati</taxon>
        <taxon>Thermodesulfobacteriota</taxon>
        <taxon>Dissulfuribacteria</taxon>
        <taxon>Dissulfuribacterales</taxon>
        <taxon>Dissulfuribacteraceae</taxon>
        <taxon>Dissulfuribacter</taxon>
    </lineage>
</organism>
<dbReference type="AlphaFoldDB" id="A0A1B9F8T3"/>
<dbReference type="GO" id="GO:0006281">
    <property type="term" value="P:DNA repair"/>
    <property type="evidence" value="ECO:0007669"/>
    <property type="project" value="TreeGrafter"/>
</dbReference>
<dbReference type="InterPro" id="IPR023198">
    <property type="entry name" value="PGP-like_dom2"/>
</dbReference>
<comment type="caution">
    <text evidence="5">The sequence shown here is derived from an EMBL/GenBank/DDBJ whole genome shotgun (WGS) entry which is preliminary data.</text>
</comment>
<comment type="pathway">
    <text evidence="2">Organic acid metabolism; glycolate biosynthesis; glycolate from 2-phosphoglycolate: step 1/1.</text>
</comment>
<dbReference type="InterPro" id="IPR006439">
    <property type="entry name" value="HAD-SF_hydro_IA"/>
</dbReference>
<dbReference type="InterPro" id="IPR023214">
    <property type="entry name" value="HAD_sf"/>
</dbReference>
<evidence type="ECO:0000256" key="1">
    <source>
        <dbReference type="ARBA" id="ARBA00000830"/>
    </source>
</evidence>
<accession>A0A1B9F8T3</accession>
<dbReference type="InterPro" id="IPR041492">
    <property type="entry name" value="HAD_2"/>
</dbReference>
<dbReference type="Proteomes" id="UP000093080">
    <property type="component" value="Unassembled WGS sequence"/>
</dbReference>
<reference evidence="5 6" key="1">
    <citation type="submission" date="2016-06" db="EMBL/GenBank/DDBJ databases">
        <title>Respiratory ammonification of nitrate coupled to the oxidation of elemental sulfur in deep-sea autotrophic thermophilic bacteria.</title>
        <authorList>
            <person name="Slobodkina G.B."/>
            <person name="Mardanov A.V."/>
            <person name="Ravin N.V."/>
            <person name="Frolova A.A."/>
            <person name="Viryasiv M.B."/>
            <person name="Chernyh N.A."/>
            <person name="Bonch-Osmolovskaya E.A."/>
            <person name="Slobodkin A.I."/>
        </authorList>
    </citation>
    <scope>NUCLEOTIDE SEQUENCE [LARGE SCALE GENOMIC DNA]</scope>
    <source>
        <strain evidence="5 6">S69</strain>
    </source>
</reference>
<gene>
    <name evidence="5" type="ORF">DBT_0110</name>
</gene>
<keyword evidence="6" id="KW-1185">Reference proteome</keyword>
<dbReference type="GO" id="GO:0008967">
    <property type="term" value="F:phosphoglycolate phosphatase activity"/>
    <property type="evidence" value="ECO:0007669"/>
    <property type="project" value="UniProtKB-EC"/>
</dbReference>
<comment type="catalytic activity">
    <reaction evidence="1">
        <text>2-phosphoglycolate + H2O = glycolate + phosphate</text>
        <dbReference type="Rhea" id="RHEA:14369"/>
        <dbReference type="ChEBI" id="CHEBI:15377"/>
        <dbReference type="ChEBI" id="CHEBI:29805"/>
        <dbReference type="ChEBI" id="CHEBI:43474"/>
        <dbReference type="ChEBI" id="CHEBI:58033"/>
        <dbReference type="EC" id="3.1.3.18"/>
    </reaction>
</comment>
<keyword evidence="5" id="KW-0378">Hydrolase</keyword>
<dbReference type="NCBIfam" id="TIGR01549">
    <property type="entry name" value="HAD-SF-IA-v1"/>
    <property type="match status" value="1"/>
</dbReference>
<dbReference type="STRING" id="1156395.DBT_0110"/>
<dbReference type="Pfam" id="PF13419">
    <property type="entry name" value="HAD_2"/>
    <property type="match status" value="1"/>
</dbReference>
<evidence type="ECO:0000256" key="3">
    <source>
        <dbReference type="ARBA" id="ARBA00006171"/>
    </source>
</evidence>
<protein>
    <recommendedName>
        <fullName evidence="4">phosphoglycolate phosphatase</fullName>
        <ecNumber evidence="4">3.1.3.18</ecNumber>
    </recommendedName>
</protein>
<name>A0A1B9F8T3_9BACT</name>
<evidence type="ECO:0000256" key="4">
    <source>
        <dbReference type="ARBA" id="ARBA00013078"/>
    </source>
</evidence>
<dbReference type="RefSeq" id="WP_067615377.1">
    <property type="nucleotide sequence ID" value="NZ_MAGO01000001.1"/>
</dbReference>
<dbReference type="PANTHER" id="PTHR43434:SF1">
    <property type="entry name" value="PHOSPHOGLYCOLATE PHOSPHATASE"/>
    <property type="match status" value="1"/>
</dbReference>
<dbReference type="GO" id="GO:0005829">
    <property type="term" value="C:cytosol"/>
    <property type="evidence" value="ECO:0007669"/>
    <property type="project" value="TreeGrafter"/>
</dbReference>
<dbReference type="PANTHER" id="PTHR43434">
    <property type="entry name" value="PHOSPHOGLYCOLATE PHOSPHATASE"/>
    <property type="match status" value="1"/>
</dbReference>
<dbReference type="SFLD" id="SFLDG01129">
    <property type="entry name" value="C1.5:_HAD__Beta-PGM__Phosphata"/>
    <property type="match status" value="1"/>
</dbReference>
<dbReference type="SUPFAM" id="SSF56784">
    <property type="entry name" value="HAD-like"/>
    <property type="match status" value="1"/>
</dbReference>
<comment type="similarity">
    <text evidence="3">Belongs to the HAD-like hydrolase superfamily. CbbY/CbbZ/Gph/YieH family.</text>
</comment>